<sequence>MSDSPRYRHFSSMLEPYGLFVFEDVRGKDILYFNVYGEPRAKLDRTTVKELRDMLTEWLHEGEE</sequence>
<evidence type="ECO:0000313" key="1">
    <source>
        <dbReference type="EMBL" id="UNO49029.1"/>
    </source>
</evidence>
<name>T0BSQ2_ALIAG</name>
<dbReference type="Proteomes" id="UP000829401">
    <property type="component" value="Chromosome"/>
</dbReference>
<accession>A0A9E7CR20</accession>
<dbReference type="KEGG" id="aaco:K1I37_00180"/>
<accession>T0BSQ2</accession>
<gene>
    <name evidence="1" type="ORF">K1I37_00180</name>
</gene>
<organism evidence="1 2">
    <name type="scientific">Alicyclobacillus acidoterrestris (strain ATCC 49025 / DSM 3922 / CIP 106132 / NCIMB 13137 / GD3B)</name>
    <dbReference type="NCBI Taxonomy" id="1356854"/>
    <lineage>
        <taxon>Bacteria</taxon>
        <taxon>Bacillati</taxon>
        <taxon>Bacillota</taxon>
        <taxon>Bacilli</taxon>
        <taxon>Bacillales</taxon>
        <taxon>Alicyclobacillaceae</taxon>
        <taxon>Alicyclobacillus</taxon>
    </lineage>
</organism>
<evidence type="ECO:0000313" key="2">
    <source>
        <dbReference type="Proteomes" id="UP000829401"/>
    </source>
</evidence>
<proteinExistence type="predicted"/>
<dbReference type="EMBL" id="CP080467">
    <property type="protein sequence ID" value="UNO49029.1"/>
    <property type="molecule type" value="Genomic_DNA"/>
</dbReference>
<dbReference type="AlphaFoldDB" id="T0BSQ2"/>
<reference evidence="2" key="1">
    <citation type="journal article" date="2022" name="G3 (Bethesda)">
        <title>Unveiling the complete genome sequence of Alicyclobacillus acidoterrestris DSM 3922T, a taint-producing strain.</title>
        <authorList>
            <person name="Leonardo I.C."/>
            <person name="Barreto Crespo M.T."/>
            <person name="Gaspar F.B."/>
        </authorList>
    </citation>
    <scope>NUCLEOTIDE SEQUENCE [LARGE SCALE GENOMIC DNA]</scope>
    <source>
        <strain evidence="2">DSM 3922</strain>
    </source>
</reference>
<dbReference type="RefSeq" id="WP_021297464.1">
    <property type="nucleotide sequence ID" value="NZ_AURB01000154.1"/>
</dbReference>
<protein>
    <submittedName>
        <fullName evidence="1">Uncharacterized protein</fullName>
    </submittedName>
</protein>
<dbReference type="STRING" id="1356854.N007_12030"/>
<keyword evidence="2" id="KW-1185">Reference proteome</keyword>